<dbReference type="Proteomes" id="UP000319209">
    <property type="component" value="Chromosome"/>
</dbReference>
<dbReference type="EMBL" id="CP041637">
    <property type="protein sequence ID" value="QDO95231.1"/>
    <property type="molecule type" value="Genomic_DNA"/>
</dbReference>
<protein>
    <submittedName>
        <fullName evidence="1">GLPGLI family protein</fullName>
    </submittedName>
</protein>
<name>A0A516GUN6_9FLAO</name>
<dbReference type="OrthoDB" id="1068986at2"/>
<dbReference type="RefSeq" id="WP_143382139.1">
    <property type="nucleotide sequence ID" value="NZ_CP041637.1"/>
</dbReference>
<accession>A0A516GUN6</accession>
<evidence type="ECO:0000313" key="2">
    <source>
        <dbReference type="Proteomes" id="UP000319209"/>
    </source>
</evidence>
<dbReference type="AlphaFoldDB" id="A0A516GUN6"/>
<dbReference type="InterPro" id="IPR005901">
    <property type="entry name" value="GLPGLI"/>
</dbReference>
<sequence>MKNVILRWSFCLLILSVSYIIFGFRFANKTNDLQNFQGKAIYQSKATMQNNLEGIDLSEEQKKMISERMNSLLEKTYTLTFNKNISTYKEEEKLSSPQNQGGMFLRALGIGSGIYFKNIKEKTYKNETEFFGKSFLIEDDLQQLEWKLTAESKKIGNYVCYKATAVKQVDSTDFTNFKSTNRPIGDNIKKKDSLGNTSLLSRIEIPKTVEVTAWYTPEIPVSNGPDEYWGLPGLILEVSSGNTTILCSKIILNVEHKETINIPSKGKSVSQAKYNEIVKKKLKEVREKFMSSDRGSNSFFGGFRG</sequence>
<evidence type="ECO:0000313" key="1">
    <source>
        <dbReference type="EMBL" id="QDO95231.1"/>
    </source>
</evidence>
<dbReference type="Pfam" id="PF09697">
    <property type="entry name" value="Porph_ging"/>
    <property type="match status" value="1"/>
</dbReference>
<proteinExistence type="predicted"/>
<organism evidence="1 2">
    <name type="scientific">Formosa sediminum</name>
    <dbReference type="NCBI Taxonomy" id="2594004"/>
    <lineage>
        <taxon>Bacteria</taxon>
        <taxon>Pseudomonadati</taxon>
        <taxon>Bacteroidota</taxon>
        <taxon>Flavobacteriia</taxon>
        <taxon>Flavobacteriales</taxon>
        <taxon>Flavobacteriaceae</taxon>
        <taxon>Formosa</taxon>
    </lineage>
</organism>
<dbReference type="KEGG" id="fop:FNB79_15040"/>
<gene>
    <name evidence="1" type="ORF">FNB79_15040</name>
</gene>
<dbReference type="NCBIfam" id="TIGR01200">
    <property type="entry name" value="GLPGLI"/>
    <property type="match status" value="1"/>
</dbReference>
<reference evidence="1 2" key="1">
    <citation type="submission" date="2019-07" db="EMBL/GenBank/DDBJ databases">
        <title>Genome sequencing for Formosa sp. PS13.</title>
        <authorList>
            <person name="Park S.-J."/>
        </authorList>
    </citation>
    <scope>NUCLEOTIDE SEQUENCE [LARGE SCALE GENOMIC DNA]</scope>
    <source>
        <strain evidence="1 2">PS13</strain>
    </source>
</reference>
<keyword evidence="2" id="KW-1185">Reference proteome</keyword>